<name>A0A7M5V027_9CNID</name>
<feature type="compositionally biased region" description="Basic residues" evidence="2">
    <location>
        <begin position="45"/>
        <end position="55"/>
    </location>
</feature>
<feature type="compositionally biased region" description="Basic and acidic residues" evidence="2">
    <location>
        <begin position="386"/>
        <end position="406"/>
    </location>
</feature>
<feature type="compositionally biased region" description="Low complexity" evidence="2">
    <location>
        <begin position="372"/>
        <end position="385"/>
    </location>
</feature>
<dbReference type="EnsemblMetazoa" id="CLYHEMT005306.4">
    <property type="protein sequence ID" value="CLYHEMP005306.4"/>
    <property type="gene ID" value="CLYHEMG005306"/>
</dbReference>
<feature type="compositionally biased region" description="Basic and acidic residues" evidence="2">
    <location>
        <begin position="297"/>
        <end position="309"/>
    </location>
</feature>
<feature type="compositionally biased region" description="Basic and acidic residues" evidence="2">
    <location>
        <begin position="164"/>
        <end position="174"/>
    </location>
</feature>
<dbReference type="PANTHER" id="PTHR15885">
    <property type="entry name" value="COILED-COIL DOMAIN-CONTAINING PROTEIN 174"/>
    <property type="match status" value="1"/>
</dbReference>
<reference evidence="3" key="1">
    <citation type="submission" date="2021-01" db="UniProtKB">
        <authorList>
            <consortium name="EnsemblMetazoa"/>
        </authorList>
    </citation>
    <scope>IDENTIFICATION</scope>
</reference>
<dbReference type="GO" id="GO:0005634">
    <property type="term" value="C:nucleus"/>
    <property type="evidence" value="ECO:0007669"/>
    <property type="project" value="TreeGrafter"/>
</dbReference>
<feature type="region of interest" description="Disordered" evidence="2">
    <location>
        <begin position="131"/>
        <end position="174"/>
    </location>
</feature>
<evidence type="ECO:0000256" key="1">
    <source>
        <dbReference type="ARBA" id="ARBA00023054"/>
    </source>
</evidence>
<dbReference type="Proteomes" id="UP000594262">
    <property type="component" value="Unplaced"/>
</dbReference>
<dbReference type="PANTHER" id="PTHR15885:SF1">
    <property type="entry name" value="COILED-COIL DOMAIN-CONTAINING PROTEIN 174"/>
    <property type="match status" value="1"/>
</dbReference>
<feature type="compositionally biased region" description="Basic and acidic residues" evidence="2">
    <location>
        <begin position="70"/>
        <end position="86"/>
    </location>
</feature>
<evidence type="ECO:0000256" key="2">
    <source>
        <dbReference type="SAM" id="MobiDB-lite"/>
    </source>
</evidence>
<dbReference type="GeneID" id="136799759"/>
<accession>A0A7M5V027</accession>
<evidence type="ECO:0000313" key="4">
    <source>
        <dbReference type="Proteomes" id="UP000594262"/>
    </source>
</evidence>
<proteinExistence type="predicted"/>
<feature type="region of interest" description="Disordered" evidence="2">
    <location>
        <begin position="18"/>
        <end position="89"/>
    </location>
</feature>
<dbReference type="AlphaFoldDB" id="A0A7M5V027"/>
<feature type="compositionally biased region" description="Polar residues" evidence="2">
    <location>
        <begin position="134"/>
        <end position="163"/>
    </location>
</feature>
<keyword evidence="1" id="KW-0175">Coiled coil</keyword>
<organism evidence="3 4">
    <name type="scientific">Clytia hemisphaerica</name>
    <dbReference type="NCBI Taxonomy" id="252671"/>
    <lineage>
        <taxon>Eukaryota</taxon>
        <taxon>Metazoa</taxon>
        <taxon>Cnidaria</taxon>
        <taxon>Hydrozoa</taxon>
        <taxon>Hydroidolina</taxon>
        <taxon>Leptothecata</taxon>
        <taxon>Obeliida</taxon>
        <taxon>Clytiidae</taxon>
        <taxon>Clytia</taxon>
    </lineage>
</organism>
<feature type="compositionally biased region" description="Basic and acidic residues" evidence="2">
    <location>
        <begin position="18"/>
        <end position="32"/>
    </location>
</feature>
<feature type="region of interest" description="Disordered" evidence="2">
    <location>
        <begin position="297"/>
        <end position="321"/>
    </location>
</feature>
<dbReference type="OrthoDB" id="4983at2759"/>
<dbReference type="InterPro" id="IPR025066">
    <property type="entry name" value="CCDC174-like"/>
</dbReference>
<feature type="region of interest" description="Disordered" evidence="2">
    <location>
        <begin position="359"/>
        <end position="413"/>
    </location>
</feature>
<dbReference type="RefSeq" id="XP_066912575.1">
    <property type="nucleotide sequence ID" value="XM_067056474.1"/>
</dbReference>
<dbReference type="Pfam" id="PF13300">
    <property type="entry name" value="DUF4078"/>
    <property type="match status" value="1"/>
</dbReference>
<sequence length="413" mass="47915">MYSGSSLVDLKAELSRKEEEFGKLRTGDEKSKRGSSNKTFQKIHTITKSKKTKKNKVGDWKDSDDEKETEESSKGKQMSDEMKEMYAKSQQKMLAKAKIYEKMQKGEMEDIQDFKGETRYLVDFEQKYIDSDDIPTSTSGSQDNINRSLPRNDNADGVSSSQADFEKEEARRQRVSEDIYAADIDYVDQLHEKWRQWQDDLLDGPVHYENVKFDEIRNLGTSYFAFSRDEEERKRQIEDFRKMREETKSVIKKKEALQNKRKAALDARLEKVKRRKAEDEGRLDEYLKELAAKEQAEKEIAEAKEVSEKTEDEGDVETTKDATDYFIKQLRKQSTKKRDWDQGKHDNFVGQAFVKSGVQQRTGLSANADRPSSTGSGSATMTSQTTKKEPSYEKKIENIRKERPEEFAPPSFY</sequence>
<evidence type="ECO:0000313" key="3">
    <source>
        <dbReference type="EnsemblMetazoa" id="CLYHEMP005306.4"/>
    </source>
</evidence>
<keyword evidence="4" id="KW-1185">Reference proteome</keyword>
<protein>
    <submittedName>
        <fullName evidence="3">Uncharacterized protein</fullName>
    </submittedName>
</protein>